<organism evidence="1 2">
    <name type="scientific">Corynascus novoguineensis</name>
    <dbReference type="NCBI Taxonomy" id="1126955"/>
    <lineage>
        <taxon>Eukaryota</taxon>
        <taxon>Fungi</taxon>
        <taxon>Dikarya</taxon>
        <taxon>Ascomycota</taxon>
        <taxon>Pezizomycotina</taxon>
        <taxon>Sordariomycetes</taxon>
        <taxon>Sordariomycetidae</taxon>
        <taxon>Sordariales</taxon>
        <taxon>Chaetomiaceae</taxon>
        <taxon>Corynascus</taxon>
    </lineage>
</organism>
<accession>A0AAN7HP27</accession>
<comment type="caution">
    <text evidence="1">The sequence shown here is derived from an EMBL/GenBank/DDBJ whole genome shotgun (WGS) entry which is preliminary data.</text>
</comment>
<dbReference type="EMBL" id="MU857651">
    <property type="protein sequence ID" value="KAK4247563.1"/>
    <property type="molecule type" value="Genomic_DNA"/>
</dbReference>
<protein>
    <submittedName>
        <fullName evidence="1">Uncharacterized protein</fullName>
    </submittedName>
</protein>
<proteinExistence type="predicted"/>
<reference evidence="1" key="1">
    <citation type="journal article" date="2023" name="Mol. Phylogenet. Evol.">
        <title>Genome-scale phylogeny and comparative genomics of the fungal order Sordariales.</title>
        <authorList>
            <person name="Hensen N."/>
            <person name="Bonometti L."/>
            <person name="Westerberg I."/>
            <person name="Brannstrom I.O."/>
            <person name="Guillou S."/>
            <person name="Cros-Aarteil S."/>
            <person name="Calhoun S."/>
            <person name="Haridas S."/>
            <person name="Kuo A."/>
            <person name="Mondo S."/>
            <person name="Pangilinan J."/>
            <person name="Riley R."/>
            <person name="LaButti K."/>
            <person name="Andreopoulos B."/>
            <person name="Lipzen A."/>
            <person name="Chen C."/>
            <person name="Yan M."/>
            <person name="Daum C."/>
            <person name="Ng V."/>
            <person name="Clum A."/>
            <person name="Steindorff A."/>
            <person name="Ohm R.A."/>
            <person name="Martin F."/>
            <person name="Silar P."/>
            <person name="Natvig D.O."/>
            <person name="Lalanne C."/>
            <person name="Gautier V."/>
            <person name="Ament-Velasquez S.L."/>
            <person name="Kruys A."/>
            <person name="Hutchinson M.I."/>
            <person name="Powell A.J."/>
            <person name="Barry K."/>
            <person name="Miller A.N."/>
            <person name="Grigoriev I.V."/>
            <person name="Debuchy R."/>
            <person name="Gladieux P."/>
            <person name="Hiltunen Thoren M."/>
            <person name="Johannesson H."/>
        </authorList>
    </citation>
    <scope>NUCLEOTIDE SEQUENCE</scope>
    <source>
        <strain evidence="1">CBS 359.72</strain>
    </source>
</reference>
<dbReference type="Proteomes" id="UP001303647">
    <property type="component" value="Unassembled WGS sequence"/>
</dbReference>
<gene>
    <name evidence="1" type="ORF">C7999DRAFT_31980</name>
</gene>
<sequence>MYISAKDLPNQAGTIVVPEFAEDGFVSSATNTLEVKTAITVMANPSTARIAYMTARLDVKSALFGSCPVQIAPTSPCTFTVTFNQTPITVTFPVLVIVESLRTRIARTSVYIELTAFIIPDPAVYPSATFTSPLLFPNPPNSTKNPVPIL</sequence>
<name>A0AAN7HP27_9PEZI</name>
<dbReference type="AlphaFoldDB" id="A0AAN7HP27"/>
<evidence type="ECO:0000313" key="2">
    <source>
        <dbReference type="Proteomes" id="UP001303647"/>
    </source>
</evidence>
<evidence type="ECO:0000313" key="1">
    <source>
        <dbReference type="EMBL" id="KAK4247563.1"/>
    </source>
</evidence>
<keyword evidence="2" id="KW-1185">Reference proteome</keyword>
<reference evidence="1" key="2">
    <citation type="submission" date="2023-05" db="EMBL/GenBank/DDBJ databases">
        <authorList>
            <consortium name="Lawrence Berkeley National Laboratory"/>
            <person name="Steindorff A."/>
            <person name="Hensen N."/>
            <person name="Bonometti L."/>
            <person name="Westerberg I."/>
            <person name="Brannstrom I.O."/>
            <person name="Guillou S."/>
            <person name="Cros-Aarteil S."/>
            <person name="Calhoun S."/>
            <person name="Haridas S."/>
            <person name="Kuo A."/>
            <person name="Mondo S."/>
            <person name="Pangilinan J."/>
            <person name="Riley R."/>
            <person name="Labutti K."/>
            <person name="Andreopoulos B."/>
            <person name="Lipzen A."/>
            <person name="Chen C."/>
            <person name="Yanf M."/>
            <person name="Daum C."/>
            <person name="Ng V."/>
            <person name="Clum A."/>
            <person name="Ohm R."/>
            <person name="Martin F."/>
            <person name="Silar P."/>
            <person name="Natvig D."/>
            <person name="Lalanne C."/>
            <person name="Gautier V."/>
            <person name="Ament-Velasquez S.L."/>
            <person name="Kruys A."/>
            <person name="Hutchinson M.I."/>
            <person name="Powell A.J."/>
            <person name="Barry K."/>
            <person name="Miller A.N."/>
            <person name="Grigoriev I.V."/>
            <person name="Debuchy R."/>
            <person name="Gladieux P."/>
            <person name="Thoren M.H."/>
            <person name="Johannesson H."/>
        </authorList>
    </citation>
    <scope>NUCLEOTIDE SEQUENCE</scope>
    <source>
        <strain evidence="1">CBS 359.72</strain>
    </source>
</reference>